<dbReference type="OrthoDB" id="1684927at2"/>
<keyword evidence="4" id="KW-1185">Reference proteome</keyword>
<dbReference type="EMBL" id="WEID01000079">
    <property type="protein sequence ID" value="KAB8128858.1"/>
    <property type="molecule type" value="Genomic_DNA"/>
</dbReference>
<evidence type="ECO:0000313" key="3">
    <source>
        <dbReference type="EMBL" id="KAB8128858.1"/>
    </source>
</evidence>
<comment type="caution">
    <text evidence="3">The sequence shown here is derived from an EMBL/GenBank/DDBJ whole genome shotgun (WGS) entry which is preliminary data.</text>
</comment>
<accession>A0A7C8GS00</accession>
<evidence type="ECO:0000259" key="2">
    <source>
        <dbReference type="Pfam" id="PF07833"/>
    </source>
</evidence>
<proteinExistence type="predicted"/>
<dbReference type="RefSeq" id="WP_153405730.1">
    <property type="nucleotide sequence ID" value="NZ_ML762437.1"/>
</dbReference>
<dbReference type="Gene3D" id="3.30.457.10">
    <property type="entry name" value="Copper amine oxidase-like, N-terminal domain"/>
    <property type="match status" value="1"/>
</dbReference>
<dbReference type="InterPro" id="IPR036582">
    <property type="entry name" value="Mao_N_sf"/>
</dbReference>
<dbReference type="Proteomes" id="UP000480246">
    <property type="component" value="Unassembled WGS sequence"/>
</dbReference>
<gene>
    <name evidence="3" type="ORF">F9U64_15755</name>
</gene>
<keyword evidence="1" id="KW-0732">Signal</keyword>
<organism evidence="3 4">
    <name type="scientific">Gracilibacillus oryzae</name>
    <dbReference type="NCBI Taxonomy" id="1672701"/>
    <lineage>
        <taxon>Bacteria</taxon>
        <taxon>Bacillati</taxon>
        <taxon>Bacillota</taxon>
        <taxon>Bacilli</taxon>
        <taxon>Bacillales</taxon>
        <taxon>Bacillaceae</taxon>
        <taxon>Gracilibacillus</taxon>
    </lineage>
</organism>
<feature type="chain" id="PRO_5038884881" evidence="1">
    <location>
        <begin position="23"/>
        <end position="302"/>
    </location>
</feature>
<evidence type="ECO:0000313" key="4">
    <source>
        <dbReference type="Proteomes" id="UP000480246"/>
    </source>
</evidence>
<dbReference type="InterPro" id="IPR012854">
    <property type="entry name" value="Cu_amine_oxidase-like_N"/>
</dbReference>
<sequence length="302" mass="32974">MKMAKYAPLAITALLVGSTAVAGTTLAAAETPIEQEENQPVFIKTTGTVESVEERGDVSYYSVREGENVHTLAITADTPVYDNTGKKAELKKGDKVVAHTYSNKPSILIFPPQYSPEAVIVKTEEMGTAAVGSFDENLLDENLSLKLNISEETELLSVSGKEVEKTDLAEKDLLVFYTFTTRSIPAQTTPQKVIVLDQMETDEEGDGATNPVIDDIISNDFCEVDGTKMVPLRKLAESLGYRVEATETGAILSKGVHSYTLSQGEKAYGYNKSLRYFDEAPALLEPGKTYVPLQFIEELLNN</sequence>
<dbReference type="AlphaFoldDB" id="A0A7C8GS00"/>
<name>A0A7C8GS00_9BACI</name>
<feature type="signal peptide" evidence="1">
    <location>
        <begin position="1"/>
        <end position="22"/>
    </location>
</feature>
<feature type="domain" description="Copper amine oxidase-like N-terminal" evidence="2">
    <location>
        <begin position="224"/>
        <end position="301"/>
    </location>
</feature>
<reference evidence="3 4" key="1">
    <citation type="submission" date="2019-10" db="EMBL/GenBank/DDBJ databases">
        <title>Gracilibacillus sp. nov. isolated from rice seeds.</title>
        <authorList>
            <person name="He S."/>
        </authorList>
    </citation>
    <scope>NUCLEOTIDE SEQUENCE [LARGE SCALE GENOMIC DNA]</scope>
    <source>
        <strain evidence="3 4">TD8</strain>
    </source>
</reference>
<dbReference type="Pfam" id="PF07833">
    <property type="entry name" value="Cu_amine_oxidN1"/>
    <property type="match status" value="1"/>
</dbReference>
<dbReference type="SUPFAM" id="SSF55383">
    <property type="entry name" value="Copper amine oxidase, domain N"/>
    <property type="match status" value="1"/>
</dbReference>
<protein>
    <submittedName>
        <fullName evidence="3">Copper amine oxidase N-terminal domain-containing protein</fullName>
    </submittedName>
</protein>
<evidence type="ECO:0000256" key="1">
    <source>
        <dbReference type="SAM" id="SignalP"/>
    </source>
</evidence>